<organism evidence="2 3">
    <name type="scientific">Trema orientale</name>
    <name type="common">Charcoal tree</name>
    <name type="synonym">Celtis orientalis</name>
    <dbReference type="NCBI Taxonomy" id="63057"/>
    <lineage>
        <taxon>Eukaryota</taxon>
        <taxon>Viridiplantae</taxon>
        <taxon>Streptophyta</taxon>
        <taxon>Embryophyta</taxon>
        <taxon>Tracheophyta</taxon>
        <taxon>Spermatophyta</taxon>
        <taxon>Magnoliopsida</taxon>
        <taxon>eudicotyledons</taxon>
        <taxon>Gunneridae</taxon>
        <taxon>Pentapetalae</taxon>
        <taxon>rosids</taxon>
        <taxon>fabids</taxon>
        <taxon>Rosales</taxon>
        <taxon>Cannabaceae</taxon>
        <taxon>Trema</taxon>
    </lineage>
</organism>
<feature type="region of interest" description="Disordered" evidence="1">
    <location>
        <begin position="1"/>
        <end position="36"/>
    </location>
</feature>
<dbReference type="Proteomes" id="UP000237000">
    <property type="component" value="Unassembled WGS sequence"/>
</dbReference>
<dbReference type="OrthoDB" id="10343902at2759"/>
<feature type="compositionally biased region" description="Gly residues" evidence="1">
    <location>
        <begin position="20"/>
        <end position="31"/>
    </location>
</feature>
<evidence type="ECO:0000256" key="1">
    <source>
        <dbReference type="SAM" id="MobiDB-lite"/>
    </source>
</evidence>
<accession>A0A2P5DUH2</accession>
<evidence type="ECO:0000313" key="2">
    <source>
        <dbReference type="EMBL" id="PON76935.1"/>
    </source>
</evidence>
<feature type="compositionally biased region" description="Basic and acidic residues" evidence="1">
    <location>
        <begin position="1"/>
        <end position="13"/>
    </location>
</feature>
<feature type="region of interest" description="Disordered" evidence="1">
    <location>
        <begin position="119"/>
        <end position="142"/>
    </location>
</feature>
<sequence>MYERVGPTDENRKLSSPGDIGDGFSGKGPELGRGQLAPGQVDVAEEVVGHPEPIVNRNLVRGYVQTFVELHFVRVDDLKGEVSGEVDGKAGLSGAGGAHDDEELVFIVTVTVAAEGDTGGGGGGGGCGGGGVVHAGRPSSWG</sequence>
<proteinExistence type="predicted"/>
<keyword evidence="3" id="KW-1185">Reference proteome</keyword>
<evidence type="ECO:0000313" key="3">
    <source>
        <dbReference type="Proteomes" id="UP000237000"/>
    </source>
</evidence>
<feature type="compositionally biased region" description="Gly residues" evidence="1">
    <location>
        <begin position="119"/>
        <end position="133"/>
    </location>
</feature>
<dbReference type="InParanoid" id="A0A2P5DUH2"/>
<gene>
    <name evidence="2" type="ORF">TorRG33x02_241200</name>
</gene>
<protein>
    <submittedName>
        <fullName evidence="2">Uncharacterized protein</fullName>
    </submittedName>
</protein>
<comment type="caution">
    <text evidence="2">The sequence shown here is derived from an EMBL/GenBank/DDBJ whole genome shotgun (WGS) entry which is preliminary data.</text>
</comment>
<reference evidence="3" key="1">
    <citation type="submission" date="2016-06" db="EMBL/GenBank/DDBJ databases">
        <title>Parallel loss of symbiosis genes in relatives of nitrogen-fixing non-legume Parasponia.</title>
        <authorList>
            <person name="Van Velzen R."/>
            <person name="Holmer R."/>
            <person name="Bu F."/>
            <person name="Rutten L."/>
            <person name="Van Zeijl A."/>
            <person name="Liu W."/>
            <person name="Santuari L."/>
            <person name="Cao Q."/>
            <person name="Sharma T."/>
            <person name="Shen D."/>
            <person name="Roswanjaya Y."/>
            <person name="Wardhani T."/>
            <person name="Kalhor M.S."/>
            <person name="Jansen J."/>
            <person name="Van den Hoogen J."/>
            <person name="Gungor B."/>
            <person name="Hartog M."/>
            <person name="Hontelez J."/>
            <person name="Verver J."/>
            <person name="Yang W.-C."/>
            <person name="Schijlen E."/>
            <person name="Repin R."/>
            <person name="Schilthuizen M."/>
            <person name="Schranz E."/>
            <person name="Heidstra R."/>
            <person name="Miyata K."/>
            <person name="Fedorova E."/>
            <person name="Kohlen W."/>
            <person name="Bisseling T."/>
            <person name="Smit S."/>
            <person name="Geurts R."/>
        </authorList>
    </citation>
    <scope>NUCLEOTIDE SEQUENCE [LARGE SCALE GENOMIC DNA]</scope>
    <source>
        <strain evidence="3">cv. RG33-2</strain>
    </source>
</reference>
<dbReference type="EMBL" id="JXTC01000248">
    <property type="protein sequence ID" value="PON76935.1"/>
    <property type="molecule type" value="Genomic_DNA"/>
</dbReference>
<name>A0A2P5DUH2_TREOI</name>
<dbReference type="AlphaFoldDB" id="A0A2P5DUH2"/>